<accession>A0A0B1RWJ0</accession>
<organism evidence="2 3">
    <name type="scientific">Oesophagostomum dentatum</name>
    <name type="common">Nodular worm</name>
    <dbReference type="NCBI Taxonomy" id="61180"/>
    <lineage>
        <taxon>Eukaryota</taxon>
        <taxon>Metazoa</taxon>
        <taxon>Ecdysozoa</taxon>
        <taxon>Nematoda</taxon>
        <taxon>Chromadorea</taxon>
        <taxon>Rhabditida</taxon>
        <taxon>Rhabditina</taxon>
        <taxon>Rhabditomorpha</taxon>
        <taxon>Strongyloidea</taxon>
        <taxon>Strongylidae</taxon>
        <taxon>Oesophagostomum</taxon>
    </lineage>
</organism>
<feature type="region of interest" description="Disordered" evidence="1">
    <location>
        <begin position="93"/>
        <end position="114"/>
    </location>
</feature>
<dbReference type="AlphaFoldDB" id="A0A0B1RWJ0"/>
<name>A0A0B1RWJ0_OESDE</name>
<dbReference type="EMBL" id="KN612762">
    <property type="protein sequence ID" value="KHJ75420.1"/>
    <property type="molecule type" value="Genomic_DNA"/>
</dbReference>
<sequence>MSSTTTEEEKPPPLLPTFPSTYSTVSSCSTLARGVVNLQIGANSRGRTLLSPIHNEVSSSSDILGKQEHELASMWAETHDFGIDGDEFLEVEDEPRNSSNNNETETEVVDLTSEKTSGKKACRLVHSFHRYLYLYGCTAVVSYNAKITDKSSKKSHHSGSRDRSGSTHRKKHKSSSKHSSKEPADTTSSKQSRHTHRKRSSSSRSPHGSSHSDTRNKRFASEKSREKPTPRFGYAPSSATICLASDAPRAKGLPRYYPDDRHYDFTRWLDAKGGLLIVTVLRKNPILSFYKRFNER</sequence>
<dbReference type="OrthoDB" id="10643763at2759"/>
<proteinExistence type="predicted"/>
<feature type="compositionally biased region" description="Basic residues" evidence="1">
    <location>
        <begin position="166"/>
        <end position="178"/>
    </location>
</feature>
<feature type="region of interest" description="Disordered" evidence="1">
    <location>
        <begin position="148"/>
        <end position="236"/>
    </location>
</feature>
<gene>
    <name evidence="2" type="ORF">OESDEN_24964</name>
</gene>
<evidence type="ECO:0000256" key="1">
    <source>
        <dbReference type="SAM" id="MobiDB-lite"/>
    </source>
</evidence>
<protein>
    <submittedName>
        <fullName evidence="2">Uncharacterized protein</fullName>
    </submittedName>
</protein>
<reference evidence="2 3" key="1">
    <citation type="submission" date="2014-03" db="EMBL/GenBank/DDBJ databases">
        <title>Draft genome of the hookworm Oesophagostomum dentatum.</title>
        <authorList>
            <person name="Mitreva M."/>
        </authorList>
    </citation>
    <scope>NUCLEOTIDE SEQUENCE [LARGE SCALE GENOMIC DNA]</scope>
    <source>
        <strain evidence="2 3">OD-Hann</strain>
    </source>
</reference>
<keyword evidence="3" id="KW-1185">Reference proteome</keyword>
<feature type="compositionally biased region" description="Basic and acidic residues" evidence="1">
    <location>
        <begin position="210"/>
        <end position="229"/>
    </location>
</feature>
<dbReference type="Proteomes" id="UP000053660">
    <property type="component" value="Unassembled WGS sequence"/>
</dbReference>
<feature type="compositionally biased region" description="Basic residues" evidence="1">
    <location>
        <begin position="191"/>
        <end position="201"/>
    </location>
</feature>
<evidence type="ECO:0000313" key="2">
    <source>
        <dbReference type="EMBL" id="KHJ75420.1"/>
    </source>
</evidence>
<evidence type="ECO:0000313" key="3">
    <source>
        <dbReference type="Proteomes" id="UP000053660"/>
    </source>
</evidence>